<sequence length="583" mass="66888">MESVRDDSKLHLSVEETKRDDAYSLVFKLSEDDPLIGEKKRLLSLNGNESERRLYISRSDSEPSQWAKDTIQEALLFARIIHLDKTELYFGSVDVPLEYYSPKNELESLNSILSQIDNLISSSAHKIIDSLQKLRDATVDMIRDFGDKNSEDARFEKFNCGPEELLLEWGKKHGARTTLQIAHVEGAGRGLIASEDLKVGVSALEIPESMIISEELVYDTDMFHVLEKDNRISTETILLLWSMKERYNYNSKFKIYFETLPEAFNTGLSFGIDALAALEGTLLLDEIVQAKEFLRNQYDDLFPIIFNIHRDIFPPELYTWEQFLWACELWYSNGMKVIFTDGKLRTCLVPLAGLFNHSLCPHILHYGKVDSATKSLKFSLSRPCRQGEQCYLTYGNFSSSHLLTFYGFLPNGDNLYDIIDLDIGDDQNADDSRDHYFSMHSTHMVRGTCLSTNHDLFYYGLPYPLLDHLRVTINDDKMRPKAFKCFYNEMEVLNMINSIFSEMMDKLGGPEDIDRESLNWDLKLALQFKDLQRRIISSVLDSCSTGLELLNNQLNSLTQSERAKERNQSDGLEACGPTPELEN</sequence>
<reference evidence="5" key="1">
    <citation type="journal article" date="2023" name="Plant J.">
        <title>The genome of the king protea, Protea cynaroides.</title>
        <authorList>
            <person name="Chang J."/>
            <person name="Duong T.A."/>
            <person name="Schoeman C."/>
            <person name="Ma X."/>
            <person name="Roodt D."/>
            <person name="Barker N."/>
            <person name="Li Z."/>
            <person name="Van de Peer Y."/>
            <person name="Mizrachi E."/>
        </authorList>
    </citation>
    <scope>NUCLEOTIDE SEQUENCE</scope>
    <source>
        <tissue evidence="5">Young leaves</tissue>
    </source>
</reference>
<evidence type="ECO:0000256" key="2">
    <source>
        <dbReference type="ARBA" id="ARBA00022679"/>
    </source>
</evidence>
<dbReference type="GO" id="GO:0032259">
    <property type="term" value="P:methylation"/>
    <property type="evidence" value="ECO:0007669"/>
    <property type="project" value="UniProtKB-KW"/>
</dbReference>
<evidence type="ECO:0000256" key="4">
    <source>
        <dbReference type="SAM" id="MobiDB-lite"/>
    </source>
</evidence>
<dbReference type="PANTHER" id="PTHR13271">
    <property type="entry name" value="UNCHARACTERIZED PUTATIVE METHYLTRANSFERASE"/>
    <property type="match status" value="1"/>
</dbReference>
<keyword evidence="2" id="KW-0808">Transferase</keyword>
<protein>
    <recommendedName>
        <fullName evidence="7">SET domain-containing protein</fullName>
    </recommendedName>
</protein>
<dbReference type="Gene3D" id="3.90.1410.10">
    <property type="entry name" value="set domain protein methyltransferase, domain 1"/>
    <property type="match status" value="1"/>
</dbReference>
<dbReference type="SUPFAM" id="SSF82199">
    <property type="entry name" value="SET domain"/>
    <property type="match status" value="1"/>
</dbReference>
<evidence type="ECO:0000313" key="6">
    <source>
        <dbReference type="Proteomes" id="UP001141806"/>
    </source>
</evidence>
<dbReference type="InterPro" id="IPR036464">
    <property type="entry name" value="Rubisco_LSMT_subst-bd_sf"/>
</dbReference>
<evidence type="ECO:0000256" key="3">
    <source>
        <dbReference type="ARBA" id="ARBA00022691"/>
    </source>
</evidence>
<organism evidence="5 6">
    <name type="scientific">Protea cynaroides</name>
    <dbReference type="NCBI Taxonomy" id="273540"/>
    <lineage>
        <taxon>Eukaryota</taxon>
        <taxon>Viridiplantae</taxon>
        <taxon>Streptophyta</taxon>
        <taxon>Embryophyta</taxon>
        <taxon>Tracheophyta</taxon>
        <taxon>Spermatophyta</taxon>
        <taxon>Magnoliopsida</taxon>
        <taxon>Proteales</taxon>
        <taxon>Proteaceae</taxon>
        <taxon>Protea</taxon>
    </lineage>
</organism>
<comment type="caution">
    <text evidence="5">The sequence shown here is derived from an EMBL/GenBank/DDBJ whole genome shotgun (WGS) entry which is preliminary data.</text>
</comment>
<dbReference type="InterPro" id="IPR050600">
    <property type="entry name" value="SETD3_SETD6_MTase"/>
</dbReference>
<name>A0A9Q0K1I9_9MAGN</name>
<dbReference type="CDD" id="cd10527">
    <property type="entry name" value="SET_LSMT"/>
    <property type="match status" value="1"/>
</dbReference>
<proteinExistence type="predicted"/>
<dbReference type="InterPro" id="IPR046341">
    <property type="entry name" value="SET_dom_sf"/>
</dbReference>
<keyword evidence="6" id="KW-1185">Reference proteome</keyword>
<keyword evidence="1" id="KW-0489">Methyltransferase</keyword>
<dbReference type="GO" id="GO:0016279">
    <property type="term" value="F:protein-lysine N-methyltransferase activity"/>
    <property type="evidence" value="ECO:0007669"/>
    <property type="project" value="TreeGrafter"/>
</dbReference>
<keyword evidence="3" id="KW-0949">S-adenosyl-L-methionine</keyword>
<dbReference type="Gene3D" id="3.90.1420.10">
    <property type="entry name" value="Rubisco LSMT, substrate-binding domain"/>
    <property type="match status" value="1"/>
</dbReference>
<dbReference type="EMBL" id="JAMYWD010000010">
    <property type="protein sequence ID" value="KAJ4959387.1"/>
    <property type="molecule type" value="Genomic_DNA"/>
</dbReference>
<dbReference type="Proteomes" id="UP001141806">
    <property type="component" value="Unassembled WGS sequence"/>
</dbReference>
<evidence type="ECO:0000313" key="5">
    <source>
        <dbReference type="EMBL" id="KAJ4959387.1"/>
    </source>
</evidence>
<dbReference type="FunFam" id="3.90.1410.10:FF:000011">
    <property type="entry name" value="Transcription factor, E2F and DP-related"/>
    <property type="match status" value="1"/>
</dbReference>
<dbReference type="AlphaFoldDB" id="A0A9Q0K1I9"/>
<accession>A0A9Q0K1I9</accession>
<evidence type="ECO:0008006" key="7">
    <source>
        <dbReference type="Google" id="ProtNLM"/>
    </source>
</evidence>
<dbReference type="OrthoDB" id="341421at2759"/>
<feature type="region of interest" description="Disordered" evidence="4">
    <location>
        <begin position="560"/>
        <end position="583"/>
    </location>
</feature>
<gene>
    <name evidence="5" type="ORF">NE237_026498</name>
</gene>
<dbReference type="PANTHER" id="PTHR13271:SF103">
    <property type="entry name" value="N-METHYLTRANSFERASE DOMAIN AND SET DOMAIN CONTAINING PROTEIN-RELATED"/>
    <property type="match status" value="1"/>
</dbReference>
<evidence type="ECO:0000256" key="1">
    <source>
        <dbReference type="ARBA" id="ARBA00022603"/>
    </source>
</evidence>